<dbReference type="EMBL" id="PCMW01000039">
    <property type="protein sequence ID" value="PDS24663.1"/>
    <property type="molecule type" value="Genomic_DNA"/>
</dbReference>
<gene>
    <name evidence="1" type="ORF">B0A77_07290</name>
</gene>
<sequence length="126" mass="15248">MTGVLYAKKLDRNIDDIIREFTLQILKNKQHIAALSEEVKQKEAFLKAIKSKTEVKYSELYLALENDTSQYWKIKEVKLECRNNSFYEIKVFKKYFFSLAQIEIIEKHFMLKFTRTKFDIRITQFY</sequence>
<reference evidence="1 2" key="1">
    <citation type="submission" date="2017-09" db="EMBL/GenBank/DDBJ databases">
        <title>Whole genomes of Flavobacteriaceae.</title>
        <authorList>
            <person name="Stine C."/>
            <person name="Li C."/>
            <person name="Tadesse D."/>
        </authorList>
    </citation>
    <scope>NUCLEOTIDE SEQUENCE [LARGE SCALE GENOMIC DNA]</scope>
    <source>
        <strain evidence="1 2">ATCC 35036</strain>
    </source>
</reference>
<proteinExistence type="predicted"/>
<dbReference type="Proteomes" id="UP000220828">
    <property type="component" value="Unassembled WGS sequence"/>
</dbReference>
<evidence type="ECO:0000313" key="2">
    <source>
        <dbReference type="Proteomes" id="UP000220828"/>
    </source>
</evidence>
<name>A0A2H3KYD4_9FLAO</name>
<comment type="caution">
    <text evidence="1">The sequence shown here is derived from an EMBL/GenBank/DDBJ whole genome shotgun (WGS) entry which is preliminary data.</text>
</comment>
<dbReference type="RefSeq" id="WP_097554031.1">
    <property type="nucleotide sequence ID" value="NZ_PCMW01000039.1"/>
</dbReference>
<protein>
    <submittedName>
        <fullName evidence="1">Uncharacterized protein</fullName>
    </submittedName>
</protein>
<evidence type="ECO:0000313" key="1">
    <source>
        <dbReference type="EMBL" id="PDS24663.1"/>
    </source>
</evidence>
<accession>A0A2H3KYD4</accession>
<dbReference type="AlphaFoldDB" id="A0A2H3KYD4"/>
<organism evidence="1 2">
    <name type="scientific">Flavobacterium branchiophilum</name>
    <dbReference type="NCBI Taxonomy" id="55197"/>
    <lineage>
        <taxon>Bacteria</taxon>
        <taxon>Pseudomonadati</taxon>
        <taxon>Bacteroidota</taxon>
        <taxon>Flavobacteriia</taxon>
        <taxon>Flavobacteriales</taxon>
        <taxon>Flavobacteriaceae</taxon>
        <taxon>Flavobacterium</taxon>
    </lineage>
</organism>